<dbReference type="AlphaFoldDB" id="A0A0C2ZYK1"/>
<dbReference type="HOGENOM" id="CLU_2499212_0_0_1"/>
<name>A0A0C2ZYK1_9AGAM</name>
<dbReference type="Proteomes" id="UP000053989">
    <property type="component" value="Unassembled WGS sequence"/>
</dbReference>
<dbReference type="InParanoid" id="A0A0C2ZYK1"/>
<protein>
    <submittedName>
        <fullName evidence="1">Uncharacterized protein</fullName>
    </submittedName>
</protein>
<evidence type="ECO:0000313" key="2">
    <source>
        <dbReference type="Proteomes" id="UP000053989"/>
    </source>
</evidence>
<reference evidence="2" key="2">
    <citation type="submission" date="2015-01" db="EMBL/GenBank/DDBJ databases">
        <title>Evolutionary Origins and Diversification of the Mycorrhizal Mutualists.</title>
        <authorList>
            <consortium name="DOE Joint Genome Institute"/>
            <consortium name="Mycorrhizal Genomics Consortium"/>
            <person name="Kohler A."/>
            <person name="Kuo A."/>
            <person name="Nagy L.G."/>
            <person name="Floudas D."/>
            <person name="Copeland A."/>
            <person name="Barry K.W."/>
            <person name="Cichocki N."/>
            <person name="Veneault-Fourrey C."/>
            <person name="LaButti K."/>
            <person name="Lindquist E.A."/>
            <person name="Lipzen A."/>
            <person name="Lundell T."/>
            <person name="Morin E."/>
            <person name="Murat C."/>
            <person name="Riley R."/>
            <person name="Ohm R."/>
            <person name="Sun H."/>
            <person name="Tunlid A."/>
            <person name="Henrissat B."/>
            <person name="Grigoriev I.V."/>
            <person name="Hibbett D.S."/>
            <person name="Martin F."/>
        </authorList>
    </citation>
    <scope>NUCLEOTIDE SEQUENCE [LARGE SCALE GENOMIC DNA]</scope>
    <source>
        <strain evidence="2">Foug A</strain>
    </source>
</reference>
<evidence type="ECO:0000313" key="1">
    <source>
        <dbReference type="EMBL" id="KIM57532.1"/>
    </source>
</evidence>
<accession>A0A0C2ZYK1</accession>
<reference evidence="1 2" key="1">
    <citation type="submission" date="2014-04" db="EMBL/GenBank/DDBJ databases">
        <authorList>
            <consortium name="DOE Joint Genome Institute"/>
            <person name="Kuo A."/>
            <person name="Kohler A."/>
            <person name="Nagy L.G."/>
            <person name="Floudas D."/>
            <person name="Copeland A."/>
            <person name="Barry K.W."/>
            <person name="Cichocki N."/>
            <person name="Veneault-Fourrey C."/>
            <person name="LaButti K."/>
            <person name="Lindquist E.A."/>
            <person name="Lipzen A."/>
            <person name="Lundell T."/>
            <person name="Morin E."/>
            <person name="Murat C."/>
            <person name="Sun H."/>
            <person name="Tunlid A."/>
            <person name="Henrissat B."/>
            <person name="Grigoriev I.V."/>
            <person name="Hibbett D.S."/>
            <person name="Martin F."/>
            <person name="Nordberg H.P."/>
            <person name="Cantor M.N."/>
            <person name="Hua S.X."/>
        </authorList>
    </citation>
    <scope>NUCLEOTIDE SEQUENCE [LARGE SCALE GENOMIC DNA]</scope>
    <source>
        <strain evidence="1 2">Foug A</strain>
    </source>
</reference>
<gene>
    <name evidence="1" type="ORF">SCLCIDRAFT_1132046</name>
</gene>
<keyword evidence="2" id="KW-1185">Reference proteome</keyword>
<sequence>MTCQTVTADTDITLQLRSADLFANVHNGCSRRLPGVQGNNHHPGNTAVLFVNGFSSHAFNSVIFPGGVFNTNLNTSGPEVNILVGD</sequence>
<proteinExistence type="predicted"/>
<organism evidence="1 2">
    <name type="scientific">Scleroderma citrinum Foug A</name>
    <dbReference type="NCBI Taxonomy" id="1036808"/>
    <lineage>
        <taxon>Eukaryota</taxon>
        <taxon>Fungi</taxon>
        <taxon>Dikarya</taxon>
        <taxon>Basidiomycota</taxon>
        <taxon>Agaricomycotina</taxon>
        <taxon>Agaricomycetes</taxon>
        <taxon>Agaricomycetidae</taxon>
        <taxon>Boletales</taxon>
        <taxon>Sclerodermatineae</taxon>
        <taxon>Sclerodermataceae</taxon>
        <taxon>Scleroderma</taxon>
    </lineage>
</organism>
<dbReference type="EMBL" id="KN822099">
    <property type="protein sequence ID" value="KIM57532.1"/>
    <property type="molecule type" value="Genomic_DNA"/>
</dbReference>